<dbReference type="SUPFAM" id="SSF53822">
    <property type="entry name" value="Periplasmic binding protein-like I"/>
    <property type="match status" value="1"/>
</dbReference>
<dbReference type="Pfam" id="PF13377">
    <property type="entry name" value="Peripla_BP_3"/>
    <property type="match status" value="1"/>
</dbReference>
<dbReference type="PANTHER" id="PTHR30146">
    <property type="entry name" value="LACI-RELATED TRANSCRIPTIONAL REPRESSOR"/>
    <property type="match status" value="1"/>
</dbReference>
<dbReference type="GO" id="GO:0000976">
    <property type="term" value="F:transcription cis-regulatory region binding"/>
    <property type="evidence" value="ECO:0007669"/>
    <property type="project" value="TreeGrafter"/>
</dbReference>
<evidence type="ECO:0000259" key="5">
    <source>
        <dbReference type="PROSITE" id="PS50932"/>
    </source>
</evidence>
<dbReference type="Gene3D" id="1.10.260.40">
    <property type="entry name" value="lambda repressor-like DNA-binding domains"/>
    <property type="match status" value="1"/>
</dbReference>
<feature type="domain" description="HTH lacI-type" evidence="5">
    <location>
        <begin position="5"/>
        <end position="60"/>
    </location>
</feature>
<dbReference type="PROSITE" id="PS50932">
    <property type="entry name" value="HTH_LACI_2"/>
    <property type="match status" value="1"/>
</dbReference>
<evidence type="ECO:0000313" key="7">
    <source>
        <dbReference type="Proteomes" id="UP000184038"/>
    </source>
</evidence>
<dbReference type="InterPro" id="IPR000843">
    <property type="entry name" value="HTH_LacI"/>
</dbReference>
<keyword evidence="1" id="KW-0678">Repressor</keyword>
<keyword evidence="7" id="KW-1185">Reference proteome</keyword>
<evidence type="ECO:0000313" key="6">
    <source>
        <dbReference type="EMBL" id="SHM62236.1"/>
    </source>
</evidence>
<gene>
    <name evidence="6" type="ORF">SAMN02746066_02631</name>
</gene>
<evidence type="ECO:0000256" key="2">
    <source>
        <dbReference type="ARBA" id="ARBA00023015"/>
    </source>
</evidence>
<evidence type="ECO:0000256" key="4">
    <source>
        <dbReference type="ARBA" id="ARBA00023163"/>
    </source>
</evidence>
<dbReference type="PANTHER" id="PTHR30146:SF148">
    <property type="entry name" value="HTH-TYPE TRANSCRIPTIONAL REPRESSOR PURR-RELATED"/>
    <property type="match status" value="1"/>
</dbReference>
<organism evidence="6 7">
    <name type="scientific">Anaerosporobacter mobilis DSM 15930</name>
    <dbReference type="NCBI Taxonomy" id="1120996"/>
    <lineage>
        <taxon>Bacteria</taxon>
        <taxon>Bacillati</taxon>
        <taxon>Bacillota</taxon>
        <taxon>Clostridia</taxon>
        <taxon>Lachnospirales</taxon>
        <taxon>Lachnospiraceae</taxon>
        <taxon>Anaerosporobacter</taxon>
    </lineage>
</organism>
<dbReference type="RefSeq" id="WP_073288410.1">
    <property type="nucleotide sequence ID" value="NZ_FRCP01000013.1"/>
</dbReference>
<dbReference type="SUPFAM" id="SSF47413">
    <property type="entry name" value="lambda repressor-like DNA-binding domains"/>
    <property type="match status" value="1"/>
</dbReference>
<keyword evidence="3" id="KW-0238">DNA-binding</keyword>
<keyword evidence="4" id="KW-0804">Transcription</keyword>
<keyword evidence="2" id="KW-0805">Transcription regulation</keyword>
<dbReference type="InterPro" id="IPR028082">
    <property type="entry name" value="Peripla_BP_I"/>
</dbReference>
<dbReference type="SMART" id="SM00354">
    <property type="entry name" value="HTH_LACI"/>
    <property type="match status" value="1"/>
</dbReference>
<dbReference type="OrthoDB" id="2026446at2"/>
<dbReference type="EMBL" id="FRCP01000013">
    <property type="protein sequence ID" value="SHM62236.1"/>
    <property type="molecule type" value="Genomic_DNA"/>
</dbReference>
<evidence type="ECO:0000256" key="1">
    <source>
        <dbReference type="ARBA" id="ARBA00022491"/>
    </source>
</evidence>
<reference evidence="6 7" key="1">
    <citation type="submission" date="2016-11" db="EMBL/GenBank/DDBJ databases">
        <authorList>
            <person name="Jaros S."/>
            <person name="Januszkiewicz K."/>
            <person name="Wedrychowicz H."/>
        </authorList>
    </citation>
    <scope>NUCLEOTIDE SEQUENCE [LARGE SCALE GENOMIC DNA]</scope>
    <source>
        <strain evidence="6 7">DSM 15930</strain>
    </source>
</reference>
<proteinExistence type="predicted"/>
<dbReference type="InterPro" id="IPR010982">
    <property type="entry name" value="Lambda_DNA-bd_dom_sf"/>
</dbReference>
<sequence>MAKSVKLADIAARLNVSTVTVSKALSNQKGVSEELREKIKKLADEMGYRQPSTIKKDAESSSYNIGVVIGEMFLDKYQSFYWQMYQSVTTRAVMKGCFTLLEVVSKEDENNLILPKLVQEQKIDGVVVIGRLNEAYLKCLNMRAGIPVIYLDFYDEKESCDAIISNSYFGSYMLTNYLLEMGHKKIGYVGSLLATDSITDRYFGYAKALMEHRIPINQEWIIEDRTADIAKIYVDPKSVLLDDMPTAFVCNCDLTASYVIKILQEAGYKVPEDISIVGFDNYLYPGMCNIGITSYEVDFKEMARRTIHNMIKKIANPDYKPGVVIVQGKLVYKESVARI</sequence>
<dbReference type="STRING" id="1120996.SAMN02746066_02631"/>
<accession>A0A1M7KAE4</accession>
<dbReference type="Gene3D" id="3.40.50.2300">
    <property type="match status" value="2"/>
</dbReference>
<dbReference type="InterPro" id="IPR046335">
    <property type="entry name" value="LacI/GalR-like_sensor"/>
</dbReference>
<evidence type="ECO:0000256" key="3">
    <source>
        <dbReference type="ARBA" id="ARBA00023125"/>
    </source>
</evidence>
<dbReference type="Proteomes" id="UP000184038">
    <property type="component" value="Unassembled WGS sequence"/>
</dbReference>
<protein>
    <submittedName>
        <fullName evidence="6">Transcriptional regulator, LacI family</fullName>
    </submittedName>
</protein>
<dbReference type="Pfam" id="PF00356">
    <property type="entry name" value="LacI"/>
    <property type="match status" value="1"/>
</dbReference>
<dbReference type="CDD" id="cd01392">
    <property type="entry name" value="HTH_LacI"/>
    <property type="match status" value="1"/>
</dbReference>
<name>A0A1M7KAE4_9FIRM</name>
<dbReference type="CDD" id="cd19974">
    <property type="entry name" value="PBP1_LacI-like"/>
    <property type="match status" value="1"/>
</dbReference>
<dbReference type="AlphaFoldDB" id="A0A1M7KAE4"/>
<dbReference type="GO" id="GO:0003700">
    <property type="term" value="F:DNA-binding transcription factor activity"/>
    <property type="evidence" value="ECO:0007669"/>
    <property type="project" value="TreeGrafter"/>
</dbReference>